<feature type="transmembrane region" description="Helical" evidence="1">
    <location>
        <begin position="77"/>
        <end position="96"/>
    </location>
</feature>
<keyword evidence="4" id="KW-1185">Reference proteome</keyword>
<keyword evidence="1" id="KW-0472">Membrane</keyword>
<organism evidence="3 4">
    <name type="scientific">Haloferula luteola</name>
    <dbReference type="NCBI Taxonomy" id="595692"/>
    <lineage>
        <taxon>Bacteria</taxon>
        <taxon>Pseudomonadati</taxon>
        <taxon>Verrucomicrobiota</taxon>
        <taxon>Verrucomicrobiia</taxon>
        <taxon>Verrucomicrobiales</taxon>
        <taxon>Verrucomicrobiaceae</taxon>
        <taxon>Haloferula</taxon>
    </lineage>
</organism>
<feature type="transmembrane region" description="Helical" evidence="1">
    <location>
        <begin position="34"/>
        <end position="56"/>
    </location>
</feature>
<protein>
    <recommendedName>
        <fullName evidence="2">Suppressor of fused-like domain-containing protein</fullName>
    </recommendedName>
</protein>
<dbReference type="RefSeq" id="WP_184019298.1">
    <property type="nucleotide sequence ID" value="NZ_JACHFD010000012.1"/>
</dbReference>
<dbReference type="InterPro" id="IPR020941">
    <property type="entry name" value="SUFU-like_domain"/>
</dbReference>
<dbReference type="Proteomes" id="UP000557717">
    <property type="component" value="Unassembled WGS sequence"/>
</dbReference>
<dbReference type="EMBL" id="JACHFD010000012">
    <property type="protein sequence ID" value="MBB5352342.1"/>
    <property type="molecule type" value="Genomic_DNA"/>
</dbReference>
<reference evidence="3 4" key="1">
    <citation type="submission" date="2020-08" db="EMBL/GenBank/DDBJ databases">
        <title>Genomic Encyclopedia of Type Strains, Phase IV (KMG-IV): sequencing the most valuable type-strain genomes for metagenomic binning, comparative biology and taxonomic classification.</title>
        <authorList>
            <person name="Goeker M."/>
        </authorList>
    </citation>
    <scope>NUCLEOTIDE SEQUENCE [LARGE SCALE GENOMIC DNA]</scope>
    <source>
        <strain evidence="3 4">YC6886</strain>
    </source>
</reference>
<name>A0A840V2X6_9BACT</name>
<keyword evidence="1" id="KW-0812">Transmembrane</keyword>
<dbReference type="SUPFAM" id="SSF103359">
    <property type="entry name" value="Suppressor of Fused, N-terminal domain"/>
    <property type="match status" value="1"/>
</dbReference>
<accession>A0A840V2X6</accession>
<feature type="domain" description="Suppressor of fused-like" evidence="2">
    <location>
        <begin position="273"/>
        <end position="446"/>
    </location>
</feature>
<gene>
    <name evidence="3" type="ORF">HNR46_002587</name>
</gene>
<evidence type="ECO:0000313" key="4">
    <source>
        <dbReference type="Proteomes" id="UP000557717"/>
    </source>
</evidence>
<comment type="caution">
    <text evidence="3">The sequence shown here is derived from an EMBL/GenBank/DDBJ whole genome shotgun (WGS) entry which is preliminary data.</text>
</comment>
<sequence length="449" mass="50527">MLDLDATRENVRQWISTKDFENAVDAYYPMPSRWYWILGGVLTVSPAFPIGLGVLFRGFRERSKVARLRREKKAEATGWEPLLCGVVMANVALLRVPGKRAPAALLGGFGEQDDRYLEVILEKCESLAGLYGKEPESIAPEWREAAVMIQNDTYQRDRRQQLPASFADERGIQLFDAVVEQSLIPGFPQGLPLVLCLGPVASPGPLIAIPFSLAVMRERPERMDSPTIIRHEVPVDEAPVVAPVCENLEEIDAHLMKHLGEVSWVFHEIVSTTIHLDLHIIPPTEARPWNTLVTTGMSEIPMNVPEGAEPFRLAELLIRLPADWPLRHEDFEKEEFYWPLRWLKILARFAHEYQTWLGYGHTVPNGNPPKPVVDSVPFVGMLLAAPMEVPEGFSPMMLSDGHPVHFWSMIPITAEEMDFKLKHGADALLERLLAAGHSDLLNVHRESVC</sequence>
<proteinExistence type="predicted"/>
<dbReference type="Pfam" id="PF05076">
    <property type="entry name" value="SUFU"/>
    <property type="match status" value="1"/>
</dbReference>
<evidence type="ECO:0000259" key="2">
    <source>
        <dbReference type="Pfam" id="PF05076"/>
    </source>
</evidence>
<evidence type="ECO:0000256" key="1">
    <source>
        <dbReference type="SAM" id="Phobius"/>
    </source>
</evidence>
<evidence type="ECO:0000313" key="3">
    <source>
        <dbReference type="EMBL" id="MBB5352342.1"/>
    </source>
</evidence>
<keyword evidence="1" id="KW-1133">Transmembrane helix</keyword>
<dbReference type="InterPro" id="IPR037181">
    <property type="entry name" value="SUFU_N"/>
</dbReference>
<dbReference type="AlphaFoldDB" id="A0A840V2X6"/>